<evidence type="ECO:0000313" key="2">
    <source>
        <dbReference type="Proteomes" id="UP000253606"/>
    </source>
</evidence>
<keyword evidence="2" id="KW-1185">Reference proteome</keyword>
<dbReference type="InterPro" id="IPR054251">
    <property type="entry name" value="DUF6982"/>
</dbReference>
<dbReference type="RefSeq" id="WP_114209412.1">
    <property type="nucleotide sequence ID" value="NZ_CP030840.1"/>
</dbReference>
<gene>
    <name evidence="1" type="ORF">ACPOL_5440</name>
</gene>
<accession>A0A2Z5G6H0</accession>
<protein>
    <submittedName>
        <fullName evidence="1">Uncharacterized protein</fullName>
    </submittedName>
</protein>
<dbReference type="AlphaFoldDB" id="A0A2Z5G6H0"/>
<organism evidence="1 2">
    <name type="scientific">Acidisarcina polymorpha</name>
    <dbReference type="NCBI Taxonomy" id="2211140"/>
    <lineage>
        <taxon>Bacteria</taxon>
        <taxon>Pseudomonadati</taxon>
        <taxon>Acidobacteriota</taxon>
        <taxon>Terriglobia</taxon>
        <taxon>Terriglobales</taxon>
        <taxon>Acidobacteriaceae</taxon>
        <taxon>Acidisarcina</taxon>
    </lineage>
</organism>
<proteinExistence type="predicted"/>
<dbReference type="KEGG" id="abas:ACPOL_5440"/>
<evidence type="ECO:0000313" key="1">
    <source>
        <dbReference type="EMBL" id="AXC14688.1"/>
    </source>
</evidence>
<sequence>MPSGRKKAIVRKLSRDWLSGYLPASNFAHNGQMELLDLTGKVTTLQLDAIKWVCFVRDFNSGEPGNPERLLRKNFAARPRNEGVSLRLRLKDGDILEGLAANDLTLLDSPGVLLTPPDIRSNTQKIFVPRSTITDLSILAVIVNSSRRKRFELPHQEDLFTAPEEPAE</sequence>
<reference evidence="1 2" key="1">
    <citation type="journal article" date="2018" name="Front. Microbiol.">
        <title>Hydrolytic Capabilities as a Key to Environmental Success: Chitinolytic and Cellulolytic Acidobacteria From Acidic Sub-arctic Soils and Boreal Peatlands.</title>
        <authorList>
            <person name="Belova S.E."/>
            <person name="Ravin N.V."/>
            <person name="Pankratov T.A."/>
            <person name="Rakitin A.L."/>
            <person name="Ivanova A.A."/>
            <person name="Beletsky A.V."/>
            <person name="Mardanov A.V."/>
            <person name="Sinninghe Damste J.S."/>
            <person name="Dedysh S.N."/>
        </authorList>
    </citation>
    <scope>NUCLEOTIDE SEQUENCE [LARGE SCALE GENOMIC DNA]</scope>
    <source>
        <strain evidence="1 2">SBC82</strain>
    </source>
</reference>
<dbReference type="OrthoDB" id="118450at2"/>
<dbReference type="Proteomes" id="UP000253606">
    <property type="component" value="Chromosome"/>
</dbReference>
<dbReference type="EMBL" id="CP030840">
    <property type="protein sequence ID" value="AXC14688.1"/>
    <property type="molecule type" value="Genomic_DNA"/>
</dbReference>
<name>A0A2Z5G6H0_9BACT</name>
<dbReference type="Pfam" id="PF22478">
    <property type="entry name" value="DUF6982"/>
    <property type="match status" value="1"/>
</dbReference>